<feature type="binding site" evidence="5">
    <location>
        <position position="257"/>
    </location>
    <ligand>
        <name>S-adenosyl-L-methionine</name>
        <dbReference type="ChEBI" id="CHEBI:59789"/>
    </ligand>
</feature>
<protein>
    <submittedName>
        <fullName evidence="7">NOL1/NOP2/sun family domain-containing protein, putative</fullName>
    </submittedName>
</protein>
<dbReference type="VEuPathDB" id="ToxoDB:ENH_00076680"/>
<dbReference type="OrthoDB" id="4418812at2759"/>
<proteinExistence type="inferred from homology"/>
<evidence type="ECO:0000313" key="7">
    <source>
        <dbReference type="EMBL" id="CDJ69585.1"/>
    </source>
</evidence>
<feature type="domain" description="SAM-dependent MTase RsmB/NOP-type" evidence="6">
    <location>
        <begin position="123"/>
        <end position="402"/>
    </location>
</feature>
<keyword evidence="3 5" id="KW-0949">S-adenosyl-L-methionine</keyword>
<comment type="similarity">
    <text evidence="5">Belongs to the class I-like SAM-binding methyltransferase superfamily. RsmB/NOP family.</text>
</comment>
<comment type="caution">
    <text evidence="5">Lacks conserved residue(s) required for the propagation of feature annotation.</text>
</comment>
<keyword evidence="2 5" id="KW-0808">Transferase</keyword>
<dbReference type="Pfam" id="PF01189">
    <property type="entry name" value="Methyltr_RsmB-F"/>
    <property type="match status" value="1"/>
</dbReference>
<dbReference type="RefSeq" id="XP_013438051.1">
    <property type="nucleotide sequence ID" value="XM_013582597.1"/>
</dbReference>
<dbReference type="InterPro" id="IPR054728">
    <property type="entry name" value="RsmB-like_ferredoxin"/>
</dbReference>
<dbReference type="GO" id="GO:0005730">
    <property type="term" value="C:nucleolus"/>
    <property type="evidence" value="ECO:0007669"/>
    <property type="project" value="TreeGrafter"/>
</dbReference>
<evidence type="ECO:0000313" key="8">
    <source>
        <dbReference type="Proteomes" id="UP000030754"/>
    </source>
</evidence>
<evidence type="ECO:0000256" key="5">
    <source>
        <dbReference type="PROSITE-ProRule" id="PRU01023"/>
    </source>
</evidence>
<dbReference type="AlphaFoldDB" id="U6N4F4"/>
<dbReference type="PRINTS" id="PR02008">
    <property type="entry name" value="RCMTFAMILY"/>
</dbReference>
<dbReference type="InterPro" id="IPR049560">
    <property type="entry name" value="MeTrfase_RsmB-F_NOP2_cat"/>
</dbReference>
<reference evidence="7" key="1">
    <citation type="submission" date="2013-10" db="EMBL/GenBank/DDBJ databases">
        <title>Genomic analysis of the causative agents of coccidiosis in chickens.</title>
        <authorList>
            <person name="Reid A.J."/>
            <person name="Blake D."/>
            <person name="Billington K."/>
            <person name="Browne H."/>
            <person name="Dunn M."/>
            <person name="Hung S."/>
            <person name="Kawahara F."/>
            <person name="Miranda-Saavedra D."/>
            <person name="Mourier T."/>
            <person name="Nagra H."/>
            <person name="Otto T.D."/>
            <person name="Rawlings N."/>
            <person name="Sanchez A."/>
            <person name="Sanders M."/>
            <person name="Subramaniam C."/>
            <person name="Tay Y."/>
            <person name="Dear P."/>
            <person name="Doerig C."/>
            <person name="Gruber A."/>
            <person name="Parkinson J."/>
            <person name="Shirley M."/>
            <person name="Wan K.L."/>
            <person name="Berriman M."/>
            <person name="Tomley F."/>
            <person name="Pain A."/>
        </authorList>
    </citation>
    <scope>NUCLEOTIDE SEQUENCE [LARGE SCALE GENOMIC DNA]</scope>
    <source>
        <strain evidence="7">Houghton</strain>
    </source>
</reference>
<dbReference type="Proteomes" id="UP000030754">
    <property type="component" value="Unassembled WGS sequence"/>
</dbReference>
<accession>U6N4F4</accession>
<sequence>MNAFRVRHLEQALQLYYAPHTTGHLPLDLFLRHYYKCNKSVGSQDKKFITQHIYQIVKWKGLLDHVTPPPASWSSRIRTYFVSDRWKLQTQNEKLPPSTRTSFPPDLFNRIQNAYGTAKAIHICNTLNEEAPTYLRTNTLAITRDRLYNYLLNKGESFRSSSDSPPQLEKQKAACIAVEKSPNSPYALVLPQRQRLGDLPEFHRGYFEIQDEASQLAALKVEVKPGDKVLDFCAGSGGKSLAFGPQMMNKGKIYLHDVRERMLQEAKKRLKRAGITNYTILEPGNPTLSKLVGAVDWVVCDVPCSGTGALRRNPEIKWKYKDEKLMDFVALQRHIFSSALQYAKPKTGKIVYITCSILDEENVHQAKFFCQQHGLVLTEPPFHSLPTSHGMDGFFCAIFSRP</sequence>
<dbReference type="GO" id="GO:0009383">
    <property type="term" value="F:rRNA (cytosine-C5-)-methyltransferase activity"/>
    <property type="evidence" value="ECO:0007669"/>
    <property type="project" value="TreeGrafter"/>
</dbReference>
<dbReference type="PANTHER" id="PTHR22807">
    <property type="entry name" value="NOP2 YEAST -RELATED NOL1/NOP2/FMU SUN DOMAIN-CONTAINING"/>
    <property type="match status" value="1"/>
</dbReference>
<dbReference type="EMBL" id="HG725758">
    <property type="protein sequence ID" value="CDJ69585.1"/>
    <property type="molecule type" value="Genomic_DNA"/>
</dbReference>
<feature type="binding site" evidence="5">
    <location>
        <position position="301"/>
    </location>
    <ligand>
        <name>S-adenosyl-L-methionine</name>
        <dbReference type="ChEBI" id="CHEBI:59789"/>
    </ligand>
</feature>
<evidence type="ECO:0000259" key="6">
    <source>
        <dbReference type="PROSITE" id="PS51686"/>
    </source>
</evidence>
<evidence type="ECO:0000256" key="1">
    <source>
        <dbReference type="ARBA" id="ARBA00022603"/>
    </source>
</evidence>
<dbReference type="GO" id="GO:0003723">
    <property type="term" value="F:RNA binding"/>
    <property type="evidence" value="ECO:0007669"/>
    <property type="project" value="UniProtKB-UniRule"/>
</dbReference>
<dbReference type="CDD" id="cd02440">
    <property type="entry name" value="AdoMet_MTases"/>
    <property type="match status" value="1"/>
</dbReference>
<dbReference type="InterPro" id="IPR023267">
    <property type="entry name" value="RCMT"/>
</dbReference>
<dbReference type="GO" id="GO:0070475">
    <property type="term" value="P:rRNA base methylation"/>
    <property type="evidence" value="ECO:0007669"/>
    <property type="project" value="TreeGrafter"/>
</dbReference>
<dbReference type="InterPro" id="IPR001678">
    <property type="entry name" value="MeTrfase_RsmB-F_NOP2_dom"/>
</dbReference>
<dbReference type="GO" id="GO:0000470">
    <property type="term" value="P:maturation of LSU-rRNA"/>
    <property type="evidence" value="ECO:0007669"/>
    <property type="project" value="TreeGrafter"/>
</dbReference>
<evidence type="ECO:0000256" key="4">
    <source>
        <dbReference type="ARBA" id="ARBA00022884"/>
    </source>
</evidence>
<dbReference type="PANTHER" id="PTHR22807:SF54">
    <property type="entry name" value="CHROMOSOME UNDETERMINED SCAFFOLD_82, WHOLE GENOME SHOTGUN SEQUENCE"/>
    <property type="match status" value="1"/>
</dbReference>
<dbReference type="PROSITE" id="PS51686">
    <property type="entry name" value="SAM_MT_RSMB_NOP"/>
    <property type="match status" value="1"/>
</dbReference>
<organism evidence="7 8">
    <name type="scientific">Eimeria necatrix</name>
    <dbReference type="NCBI Taxonomy" id="51315"/>
    <lineage>
        <taxon>Eukaryota</taxon>
        <taxon>Sar</taxon>
        <taxon>Alveolata</taxon>
        <taxon>Apicomplexa</taxon>
        <taxon>Conoidasida</taxon>
        <taxon>Coccidia</taxon>
        <taxon>Eucoccidiorida</taxon>
        <taxon>Eimeriorina</taxon>
        <taxon>Eimeriidae</taxon>
        <taxon>Eimeria</taxon>
    </lineage>
</organism>
<dbReference type="SUPFAM" id="SSF53335">
    <property type="entry name" value="S-adenosyl-L-methionine-dependent methyltransferases"/>
    <property type="match status" value="1"/>
</dbReference>
<name>U6N4F4_9EIME</name>
<dbReference type="InterPro" id="IPR029063">
    <property type="entry name" value="SAM-dependent_MTases_sf"/>
</dbReference>
<dbReference type="Gene3D" id="3.40.50.150">
    <property type="entry name" value="Vaccinia Virus protein VP39"/>
    <property type="match status" value="1"/>
</dbReference>
<dbReference type="GeneID" id="25477798"/>
<keyword evidence="4 5" id="KW-0694">RNA-binding</keyword>
<evidence type="ECO:0000256" key="2">
    <source>
        <dbReference type="ARBA" id="ARBA00022679"/>
    </source>
</evidence>
<gene>
    <name evidence="7" type="ORF">ENH_00076680</name>
</gene>
<keyword evidence="8" id="KW-1185">Reference proteome</keyword>
<dbReference type="Gene3D" id="3.30.70.1170">
    <property type="entry name" value="Sun protein, domain 3"/>
    <property type="match status" value="1"/>
</dbReference>
<feature type="active site" description="Nucleophile" evidence="5">
    <location>
        <position position="355"/>
    </location>
</feature>
<dbReference type="Pfam" id="PF22458">
    <property type="entry name" value="RsmF-B_ferredox"/>
    <property type="match status" value="1"/>
</dbReference>
<reference evidence="7" key="2">
    <citation type="submission" date="2013-10" db="EMBL/GenBank/DDBJ databases">
        <authorList>
            <person name="Aslett M."/>
        </authorList>
    </citation>
    <scope>NUCLEOTIDE SEQUENCE [LARGE SCALE GENOMIC DNA]</scope>
    <source>
        <strain evidence="7">Houghton</strain>
    </source>
</reference>
<keyword evidence="1 5" id="KW-0489">Methyltransferase</keyword>
<evidence type="ECO:0000256" key="3">
    <source>
        <dbReference type="ARBA" id="ARBA00022691"/>
    </source>
</evidence>